<name>A0AA36GP92_CYLNA</name>
<dbReference type="Proteomes" id="UP001176961">
    <property type="component" value="Unassembled WGS sequence"/>
</dbReference>
<keyword evidence="3" id="KW-1185">Reference proteome</keyword>
<sequence length="1445" mass="163313">MMTSLRGCALCFELRPPYSVRMIPSKHSWRAIMLSSLFRHGFITIEKARQVYEEVKKDARTRLFCCDNHLIDLAALLETEVEQLGGEFSIVLNVLSPDVLSKFISVLQSSVTLLDEEMQLEADDAMSFYYDCLRRFESKVYQRLRKWKRKSVQDNGTIEPLLKRSNLLPSSSEVAPISPKNFNCPLCGELRADSEMRDSWKNRKQNPILLSCLLTNNSVGIKLAQNVYRDILLHRRRFCKEHYIQAALIIGNAIKEKTGNFPLHGLDCIAMGLWQDFFERVKNVGALIDNKLVIQVIDVINFFSDCLVIFRDTNQWEAFFEANKTGGNSSAGTSSPLLWANKVKDECFTGASTSPSPSVDGIHQQNASICKEEEMETSAIDVLLNSSHDLALDKTYECGLCNNCSDPRAMFDRADMNLIFLSCLLMDDSIDGDSAKVTLSGITCGKEVLACKQHYALAVEVMRREVESLAKSSCKPDLSDVPETVWTDLLVKLWTYAVQIDDSVVVNLAALKKFYHECVAKSEVRLYVEEEASQSTREYEVANFSLTKSAPTCSNDQFDREKPPNFCGDFYNNENRTDRLENCIMQGTRLSRNRGCYLCGLVCAEDESRWGSMNPRQNLVFMSCLISCGIIKAEVAKELFQRLGSGRKRLCKQHYIQAASWIGQQVEKNWGRFPENGLFAMPREMLSAVMEQIQGCVTLLGEDEVLNFEELARFYDDCLAKYRHRSGWNEKISQDMEITTLERTQKSVPEAASKSAEFVPKESVVKEAKGAEILTCSLCDKAQPSKEMRSTSFSRASNALLLCSLVLKGALDLNVATNLYEQFSLNKEILCKKHYLDAELRGDESQNPDTSTPVMELLSRLQSISNALDKTLTLRTYDLNEFVSTCRRGEKVLAHLIKQTLQASSTQNSSSSMQTTAETLIAHAESHQNSSSGESQASAGSSEDPSAISKLQDSSSVFCCALCGVSVQKRDLCTTSPSYASFWSCYAFVVYCVLKFNVINVNRARLFYKDVSQKRLRICRKHLLDSANYISDYLKSTWDDLSLREHIDVPPEALNYLWEDMQIHLGKIGETAPSNYDDVAYFLEFCLTLLHMDEENMEASEEKDEIIDEDAIDADEPSDQVSAEDLLNNSNLENGVQKRLMTKTLCTICGNRCFLHEMRRSSRKLSHVVVLLSCIYAQDVDLYLTRRKRYAQQGLVPKYMCEDHYIQAAKYIGKEVETVNGAFPQNGLARTSEHVMEKFLENARIFKEKCGIEVELTRDSVVEFFDDCLSKYYRNHGWKKPEKSVEEANNVSADLPEGDSAVGSAVRSFENVSEHAEEISAADLLGQSSQNDEEWECAKASCSRTDPLQESFQESEQVDDILETNGNVATTSSGLAEEERLKRIMFCAALLQRNSKGSFLNRLVIFEERWLVHDSSKRTAVCVDKKDLPNFEDVNLQKRRSSNDF</sequence>
<evidence type="ECO:0000313" key="3">
    <source>
        <dbReference type="Proteomes" id="UP001176961"/>
    </source>
</evidence>
<feature type="region of interest" description="Disordered" evidence="1">
    <location>
        <begin position="924"/>
        <end position="948"/>
    </location>
</feature>
<reference evidence="2" key="1">
    <citation type="submission" date="2023-07" db="EMBL/GenBank/DDBJ databases">
        <authorList>
            <consortium name="CYATHOMIX"/>
        </authorList>
    </citation>
    <scope>NUCLEOTIDE SEQUENCE</scope>
    <source>
        <strain evidence="2">N/A</strain>
    </source>
</reference>
<proteinExistence type="predicted"/>
<evidence type="ECO:0000313" key="2">
    <source>
        <dbReference type="EMBL" id="CAJ0595689.1"/>
    </source>
</evidence>
<comment type="caution">
    <text evidence="2">The sequence shown here is derived from an EMBL/GenBank/DDBJ whole genome shotgun (WGS) entry which is preliminary data.</text>
</comment>
<gene>
    <name evidence="2" type="ORF">CYNAS_LOCUS7672</name>
</gene>
<evidence type="ECO:0000256" key="1">
    <source>
        <dbReference type="SAM" id="MobiDB-lite"/>
    </source>
</evidence>
<dbReference type="EMBL" id="CATQJL010000112">
    <property type="protein sequence ID" value="CAJ0595689.1"/>
    <property type="molecule type" value="Genomic_DNA"/>
</dbReference>
<organism evidence="2 3">
    <name type="scientific">Cylicocyclus nassatus</name>
    <name type="common">Nematode worm</name>
    <dbReference type="NCBI Taxonomy" id="53992"/>
    <lineage>
        <taxon>Eukaryota</taxon>
        <taxon>Metazoa</taxon>
        <taxon>Ecdysozoa</taxon>
        <taxon>Nematoda</taxon>
        <taxon>Chromadorea</taxon>
        <taxon>Rhabditida</taxon>
        <taxon>Rhabditina</taxon>
        <taxon>Rhabditomorpha</taxon>
        <taxon>Strongyloidea</taxon>
        <taxon>Strongylidae</taxon>
        <taxon>Cylicocyclus</taxon>
    </lineage>
</organism>
<accession>A0AA36GP92</accession>
<protein>
    <submittedName>
        <fullName evidence="2">Uncharacterized protein</fullName>
    </submittedName>
</protein>
<feature type="compositionally biased region" description="Low complexity" evidence="1">
    <location>
        <begin position="927"/>
        <end position="943"/>
    </location>
</feature>